<reference evidence="3" key="1">
    <citation type="submission" date="2019-07" db="EMBL/GenBank/DDBJ databases">
        <title>De Novo Assembly of kiwifruit Actinidia rufa.</title>
        <authorList>
            <person name="Sugita-Konishi S."/>
            <person name="Sato K."/>
            <person name="Mori E."/>
            <person name="Abe Y."/>
            <person name="Kisaki G."/>
            <person name="Hamano K."/>
            <person name="Suezawa K."/>
            <person name="Otani M."/>
            <person name="Fukuda T."/>
            <person name="Manabe T."/>
            <person name="Gomi K."/>
            <person name="Tabuchi M."/>
            <person name="Akimitsu K."/>
            <person name="Kataoka I."/>
        </authorList>
    </citation>
    <scope>NUCLEOTIDE SEQUENCE [LARGE SCALE GENOMIC DNA]</scope>
    <source>
        <strain evidence="3">cv. Fuchu</strain>
    </source>
</reference>
<comment type="caution">
    <text evidence="2">The sequence shown here is derived from an EMBL/GenBank/DDBJ whole genome shotgun (WGS) entry which is preliminary data.</text>
</comment>
<keyword evidence="3" id="KW-1185">Reference proteome</keyword>
<gene>
    <name evidence="2" type="ORF">Acr_00g0054190</name>
</gene>
<feature type="transmembrane region" description="Helical" evidence="1">
    <location>
        <begin position="113"/>
        <end position="143"/>
    </location>
</feature>
<proteinExistence type="predicted"/>
<keyword evidence="1" id="KW-1133">Transmembrane helix</keyword>
<evidence type="ECO:0000256" key="1">
    <source>
        <dbReference type="SAM" id="Phobius"/>
    </source>
</evidence>
<dbReference type="PANTHER" id="PTHR47426:SF4">
    <property type="entry name" value="N-ACETYLTRANSFERASE DOMAIN-CONTAINING PROTEIN"/>
    <property type="match status" value="1"/>
</dbReference>
<keyword evidence="1" id="KW-0812">Transmembrane</keyword>
<dbReference type="Proteomes" id="UP000585474">
    <property type="component" value="Unassembled WGS sequence"/>
</dbReference>
<organism evidence="2 3">
    <name type="scientific">Actinidia rufa</name>
    <dbReference type="NCBI Taxonomy" id="165716"/>
    <lineage>
        <taxon>Eukaryota</taxon>
        <taxon>Viridiplantae</taxon>
        <taxon>Streptophyta</taxon>
        <taxon>Embryophyta</taxon>
        <taxon>Tracheophyta</taxon>
        <taxon>Spermatophyta</taxon>
        <taxon>Magnoliopsida</taxon>
        <taxon>eudicotyledons</taxon>
        <taxon>Gunneridae</taxon>
        <taxon>Pentapetalae</taxon>
        <taxon>asterids</taxon>
        <taxon>Ericales</taxon>
        <taxon>Actinidiaceae</taxon>
        <taxon>Actinidia</taxon>
    </lineage>
</organism>
<accession>A0A7J0DLJ5</accession>
<keyword evidence="1" id="KW-0472">Membrane</keyword>
<dbReference type="EMBL" id="BJWL01000293">
    <property type="protein sequence ID" value="GFS37829.1"/>
    <property type="molecule type" value="Genomic_DNA"/>
</dbReference>
<name>A0A7J0DLJ5_9ERIC</name>
<dbReference type="AlphaFoldDB" id="A0A7J0DLJ5"/>
<protein>
    <submittedName>
        <fullName evidence="2">Uncharacterized protein</fullName>
    </submittedName>
</protein>
<dbReference type="PANTHER" id="PTHR47426">
    <property type="entry name" value="ACYL-COA N-ACYLTRANSFERASES (NAT) SUPERFAMILY PROTEIN"/>
    <property type="match status" value="1"/>
</dbReference>
<sequence length="213" mass="24436">MELKGKILGQFKVGGQHQMGTWVIPKRAKRQSLVVLGMSRENFPVSHGRWKNLEFHCDNSQCTWQSAVSRSDSSKPPELSFNRLQLTDEECSGLQRRNFGRFIAREAVLDEEYWVGIALSCVVFIVFSLICFIEVLQFIYWFLFRLHIADSSMAASRSSLGIFIIYEEFYALKRRCTGQDGNSLKCFCFVAVKKEEKKHKKICPKQCCGNSGP</sequence>
<evidence type="ECO:0000313" key="2">
    <source>
        <dbReference type="EMBL" id="GFS37829.1"/>
    </source>
</evidence>
<evidence type="ECO:0000313" key="3">
    <source>
        <dbReference type="Proteomes" id="UP000585474"/>
    </source>
</evidence>
<dbReference type="OrthoDB" id="41532at2759"/>